<organism evidence="10 11">
    <name type="scientific">Nonomuraea coxensis DSM 45129</name>
    <dbReference type="NCBI Taxonomy" id="1122611"/>
    <lineage>
        <taxon>Bacteria</taxon>
        <taxon>Bacillati</taxon>
        <taxon>Actinomycetota</taxon>
        <taxon>Actinomycetes</taxon>
        <taxon>Streptosporangiales</taxon>
        <taxon>Streptosporangiaceae</taxon>
        <taxon>Nonomuraea</taxon>
    </lineage>
</organism>
<evidence type="ECO:0000313" key="5">
    <source>
        <dbReference type="EMBL" id="QYC38293.1"/>
    </source>
</evidence>
<dbReference type="EMBL" id="CP068985">
    <property type="protein sequence ID" value="QYC40220.1"/>
    <property type="molecule type" value="Genomic_DNA"/>
</dbReference>
<evidence type="ECO:0000256" key="1">
    <source>
        <dbReference type="ARBA" id="ARBA00001968"/>
    </source>
</evidence>
<comment type="cofactor">
    <cofactor evidence="1">
        <name>a divalent metal cation</name>
        <dbReference type="ChEBI" id="CHEBI:60240"/>
    </cofactor>
</comment>
<evidence type="ECO:0000313" key="6">
    <source>
        <dbReference type="EMBL" id="QYC38833.1"/>
    </source>
</evidence>
<keyword evidence="11" id="KW-1185">Reference proteome</keyword>
<evidence type="ECO:0000313" key="11">
    <source>
        <dbReference type="Proteomes" id="UP000824681"/>
    </source>
</evidence>
<evidence type="ECO:0000313" key="8">
    <source>
        <dbReference type="EMBL" id="QYC40318.1"/>
    </source>
</evidence>
<dbReference type="EMBL" id="CP068985">
    <property type="protein sequence ID" value="QYC38293.1"/>
    <property type="molecule type" value="Genomic_DNA"/>
</dbReference>
<dbReference type="InterPro" id="IPR027806">
    <property type="entry name" value="HARBI1_dom"/>
</dbReference>
<evidence type="ECO:0000313" key="7">
    <source>
        <dbReference type="EMBL" id="QYC40220.1"/>
    </source>
</evidence>
<dbReference type="EMBL" id="CP068985">
    <property type="protein sequence ID" value="QYC40318.1"/>
    <property type="molecule type" value="Genomic_DNA"/>
</dbReference>
<evidence type="ECO:0000313" key="4">
    <source>
        <dbReference type="EMBL" id="QYC37650.1"/>
    </source>
</evidence>
<dbReference type="Proteomes" id="UP000824681">
    <property type="component" value="Chromosome"/>
</dbReference>
<accession>A0ABX8UIC7</accession>
<evidence type="ECO:0000313" key="9">
    <source>
        <dbReference type="EMBL" id="QYC42518.1"/>
    </source>
</evidence>
<proteinExistence type="predicted"/>
<evidence type="ECO:0000259" key="3">
    <source>
        <dbReference type="Pfam" id="PF13359"/>
    </source>
</evidence>
<dbReference type="EMBL" id="CP068985">
    <property type="protein sequence ID" value="QYC42518.1"/>
    <property type="molecule type" value="Genomic_DNA"/>
</dbReference>
<dbReference type="Pfam" id="PF13359">
    <property type="entry name" value="DDE_Tnp_4"/>
    <property type="match status" value="1"/>
</dbReference>
<dbReference type="RefSeq" id="WP_219495500.1">
    <property type="nucleotide sequence ID" value="NZ_CP068985.1"/>
</dbReference>
<gene>
    <name evidence="4" type="ORF">Nocox_00055</name>
    <name evidence="5" type="ORF">Nocox_03315</name>
    <name evidence="6" type="ORF">Nocox_06030</name>
    <name evidence="7" type="ORF">Nocox_13010</name>
    <name evidence="8" type="ORF">Nocox_13505</name>
    <name evidence="9" type="ORF">Nocox_24575</name>
    <name evidence="10" type="ORF">Nocox_41780</name>
</gene>
<dbReference type="EMBL" id="CP068985">
    <property type="protein sequence ID" value="QYC38833.1"/>
    <property type="molecule type" value="Genomic_DNA"/>
</dbReference>
<evidence type="ECO:0000313" key="10">
    <source>
        <dbReference type="EMBL" id="QYC45897.1"/>
    </source>
</evidence>
<dbReference type="EMBL" id="CP068985">
    <property type="protein sequence ID" value="QYC45897.1"/>
    <property type="molecule type" value="Genomic_DNA"/>
</dbReference>
<evidence type="ECO:0000256" key="2">
    <source>
        <dbReference type="ARBA" id="ARBA00022723"/>
    </source>
</evidence>
<feature type="domain" description="DDE Tnp4" evidence="3">
    <location>
        <begin position="109"/>
        <end position="265"/>
    </location>
</feature>
<dbReference type="EMBL" id="CP068985">
    <property type="protein sequence ID" value="QYC37650.1"/>
    <property type="molecule type" value="Genomic_DNA"/>
</dbReference>
<protein>
    <recommendedName>
        <fullName evidence="3">DDE Tnp4 domain-containing protein</fullName>
    </recommendedName>
</protein>
<name>A0ABX8UIC7_9ACTN</name>
<keyword evidence="2" id="KW-0479">Metal-binding</keyword>
<sequence>MPTSVTYTATLDVRRETVLFLAALLHTERRRRGTRKGRRALGCFAQAVLILRWFLDNTRIKQLATDHHISRKTAYRYLHEGIDVLAAHAPGLRQVLDSAADTGLTHVNLDGIVIATDRVATPGPNGADLWWSGKHKHHGGNIQVISAPDGWPLWVSDVRPGREHDMTCARTHGIIATLATARDTVPALADLGYEGAADVIRVPVKKKRGQAILSDDQHTYNKLLRGLRGVGERANALLTVTFKALRRVSLDPWRIGQIVRAALVLLHREHDWTISASHNAIFGY</sequence>
<reference evidence="10 11" key="1">
    <citation type="journal article" date="2021" name="ACS Chem. Biol.">
        <title>Genomic-Led Discovery of a Novel Glycopeptide Antibiotic by Nonomuraea coxensis DSM 45129.</title>
        <authorList>
            <person name="Yushchuk O."/>
            <person name="Vior N.M."/>
            <person name="Andreo-Vidal A."/>
            <person name="Berini F."/>
            <person name="Ruckert C."/>
            <person name="Busche T."/>
            <person name="Binda E."/>
            <person name="Kalinowski J."/>
            <person name="Truman A.W."/>
            <person name="Marinelli F."/>
        </authorList>
    </citation>
    <scope>NUCLEOTIDE SEQUENCE [LARGE SCALE GENOMIC DNA]</scope>
    <source>
        <strain evidence="10 11">DSM 45129</strain>
    </source>
</reference>